<evidence type="ECO:0000259" key="8">
    <source>
        <dbReference type="Pfam" id="PF13191"/>
    </source>
</evidence>
<evidence type="ECO:0000313" key="12">
    <source>
        <dbReference type="Proteomes" id="UP000000689"/>
    </source>
</evidence>
<organism evidence="11 12">
    <name type="scientific">Naumovozyma dairenensis (strain ATCC 10597 / BCRC 20456 / CBS 421 / NBRC 0211 / NRRL Y-12639)</name>
    <name type="common">Saccharomyces dairenensis</name>
    <dbReference type="NCBI Taxonomy" id="1071378"/>
    <lineage>
        <taxon>Eukaryota</taxon>
        <taxon>Fungi</taxon>
        <taxon>Dikarya</taxon>
        <taxon>Ascomycota</taxon>
        <taxon>Saccharomycotina</taxon>
        <taxon>Saccharomycetes</taxon>
        <taxon>Saccharomycetales</taxon>
        <taxon>Saccharomycetaceae</taxon>
        <taxon>Naumovozyma</taxon>
    </lineage>
</organism>
<name>G0W7B9_NAUDC</name>
<dbReference type="STRING" id="1071378.G0W7B9"/>
<dbReference type="PANTHER" id="PTHR12705">
    <property type="entry name" value="ORIGIN RECOGNITION COMPLEX SUBUNIT 5"/>
    <property type="match status" value="1"/>
</dbReference>
<dbReference type="InterPro" id="IPR041664">
    <property type="entry name" value="AAA_16"/>
</dbReference>
<dbReference type="GO" id="GO:0003688">
    <property type="term" value="F:DNA replication origin binding"/>
    <property type="evidence" value="ECO:0007669"/>
    <property type="project" value="EnsemblFungi"/>
</dbReference>
<dbReference type="EMBL" id="HE580269">
    <property type="protein sequence ID" value="CCD23680.1"/>
    <property type="molecule type" value="Genomic_DNA"/>
</dbReference>
<keyword evidence="3" id="KW-0235">DNA replication</keyword>
<dbReference type="GeneID" id="11496455"/>
<dbReference type="Pfam" id="PF21639">
    <property type="entry name" value="ORC5_lid"/>
    <property type="match status" value="1"/>
</dbReference>
<accession>G0W7B9</accession>
<keyword evidence="5" id="KW-0067">ATP-binding</keyword>
<evidence type="ECO:0000256" key="3">
    <source>
        <dbReference type="ARBA" id="ARBA00022705"/>
    </source>
</evidence>
<dbReference type="eggNOG" id="KOG2543">
    <property type="taxonomic scope" value="Eukaryota"/>
</dbReference>
<keyword evidence="12" id="KW-1185">Reference proteome</keyword>
<sequence length="493" mass="57402">MSSLIPDVLFRDYQVELLESYLLDDPNVSPLNLFIQGYKATGKTYTLEKYFQYHPDDLLHAWIKPLELVSWKPFIQAIARTVQETLQTKYPSVSNNDDRNEKEEDEENLKRLDTLSVEEPYLLMNFLETILSKYATALMEPRSFYLILDGFDSFHDLDTQLIQTIFKLSEILNVSNGGQQLKIKLKFIHIIQDSSFLNRYTSYCLPTIIFPRYNIDELIEILIFSRSKDLLMNYKFTEKCNELLIFNNEEKLSIVINFIQLIIQSFNSYTGNDIYAINDLIDFKWEIYVDGMNSDNISNPLALYKKTLKIFTSTDCSLVQENDNEQQESDTVTTTTTYSISKMSKYLLIAAYLCSYLEPRFDSFLFSLKSELKTGRSSTGRRKKKDINPRFLQASLFSIERLLAIFQNIYPMEMNWKSGSLASLGENSLIRSNVEVFQNLAELDSLKLLATTKNIDLLNHKNKWKVNVPWEIIEEVAKSVDFDINQYFSGIHD</sequence>
<dbReference type="Pfam" id="PF14630">
    <property type="entry name" value="ORC5_C"/>
    <property type="match status" value="1"/>
</dbReference>
<feature type="domain" description="Origin recognition complex subunit 5 C-terminal" evidence="9">
    <location>
        <begin position="341"/>
        <end position="488"/>
    </location>
</feature>
<feature type="compositionally biased region" description="Basic and acidic residues" evidence="7">
    <location>
        <begin position="96"/>
        <end position="109"/>
    </location>
</feature>
<dbReference type="PANTHER" id="PTHR12705:SF0">
    <property type="entry name" value="ORIGIN RECOGNITION COMPLEX SUBUNIT 5"/>
    <property type="match status" value="1"/>
</dbReference>
<dbReference type="Gene3D" id="3.40.50.300">
    <property type="entry name" value="P-loop containing nucleotide triphosphate hydrolases"/>
    <property type="match status" value="1"/>
</dbReference>
<dbReference type="GO" id="GO:0005656">
    <property type="term" value="C:nuclear pre-replicative complex"/>
    <property type="evidence" value="ECO:0007669"/>
    <property type="project" value="EnsemblFungi"/>
</dbReference>
<evidence type="ECO:0000313" key="11">
    <source>
        <dbReference type="EMBL" id="CCD23680.1"/>
    </source>
</evidence>
<keyword evidence="6" id="KW-0539">Nucleus</keyword>
<dbReference type="Proteomes" id="UP000000689">
    <property type="component" value="Chromosome 3"/>
</dbReference>
<dbReference type="GO" id="GO:0006270">
    <property type="term" value="P:DNA replication initiation"/>
    <property type="evidence" value="ECO:0007669"/>
    <property type="project" value="EnsemblFungi"/>
</dbReference>
<evidence type="ECO:0000259" key="10">
    <source>
        <dbReference type="Pfam" id="PF21639"/>
    </source>
</evidence>
<evidence type="ECO:0000256" key="6">
    <source>
        <dbReference type="ARBA" id="ARBA00023242"/>
    </source>
</evidence>
<feature type="domain" description="Orc1-like AAA ATPase" evidence="8">
    <location>
        <begin position="9"/>
        <end position="171"/>
    </location>
</feature>
<dbReference type="GO" id="GO:0005524">
    <property type="term" value="F:ATP binding"/>
    <property type="evidence" value="ECO:0007669"/>
    <property type="project" value="EnsemblFungi"/>
</dbReference>
<comment type="similarity">
    <text evidence="2">Belongs to the ORC5 family.</text>
</comment>
<dbReference type="Pfam" id="PF13191">
    <property type="entry name" value="AAA_16"/>
    <property type="match status" value="1"/>
</dbReference>
<evidence type="ECO:0000256" key="4">
    <source>
        <dbReference type="ARBA" id="ARBA00022741"/>
    </source>
</evidence>
<dbReference type="GO" id="GO:0030466">
    <property type="term" value="P:silent mating-type cassette heterochromatin formation"/>
    <property type="evidence" value="ECO:0007669"/>
    <property type="project" value="EnsemblFungi"/>
</dbReference>
<dbReference type="RefSeq" id="XP_003668923.1">
    <property type="nucleotide sequence ID" value="XM_003668875.1"/>
</dbReference>
<dbReference type="OrthoDB" id="365981at2759"/>
<dbReference type="SUPFAM" id="SSF52540">
    <property type="entry name" value="P-loop containing nucleoside triphosphate hydrolases"/>
    <property type="match status" value="1"/>
</dbReference>
<dbReference type="HOGENOM" id="CLU_028223_2_1_1"/>
<dbReference type="OMA" id="AYICSYL"/>
<evidence type="ECO:0000256" key="2">
    <source>
        <dbReference type="ARBA" id="ARBA00006269"/>
    </source>
</evidence>
<dbReference type="GO" id="GO:0005664">
    <property type="term" value="C:nuclear origin of replication recognition complex"/>
    <property type="evidence" value="ECO:0007669"/>
    <property type="project" value="EnsemblFungi"/>
</dbReference>
<dbReference type="GO" id="GO:0031261">
    <property type="term" value="C:DNA replication preinitiation complex"/>
    <property type="evidence" value="ECO:0007669"/>
    <property type="project" value="EnsemblFungi"/>
</dbReference>
<comment type="subcellular location">
    <subcellularLocation>
        <location evidence="1">Nucleus</location>
    </subcellularLocation>
</comment>
<dbReference type="KEGG" id="ndi:NDAI_0C00190"/>
<dbReference type="InterPro" id="IPR020796">
    <property type="entry name" value="ORC5"/>
</dbReference>
<reference evidence="11 12" key="1">
    <citation type="journal article" date="2011" name="Proc. Natl. Acad. Sci. U.S.A.">
        <title>Evolutionary erosion of yeast sex chromosomes by mating-type switching accidents.</title>
        <authorList>
            <person name="Gordon J.L."/>
            <person name="Armisen D."/>
            <person name="Proux-Wera E."/>
            <person name="Oheigeartaigh S.S."/>
            <person name="Byrne K.P."/>
            <person name="Wolfe K.H."/>
        </authorList>
    </citation>
    <scope>NUCLEOTIDE SEQUENCE [LARGE SCALE GENOMIC DNA]</scope>
    <source>
        <strain evidence="12">ATCC 10597 / BCRC 20456 / CBS 421 / NBRC 0211 / NRRL Y-12639</strain>
    </source>
</reference>
<evidence type="ECO:0000256" key="5">
    <source>
        <dbReference type="ARBA" id="ARBA00022840"/>
    </source>
</evidence>
<keyword evidence="4" id="KW-0547">Nucleotide-binding</keyword>
<protein>
    <submittedName>
        <fullName evidence="11">Uncharacterized protein</fullName>
    </submittedName>
</protein>
<evidence type="ECO:0000256" key="1">
    <source>
        <dbReference type="ARBA" id="ARBA00004123"/>
    </source>
</evidence>
<dbReference type="InterPro" id="IPR048866">
    <property type="entry name" value="ORC5_lid"/>
</dbReference>
<proteinExistence type="inferred from homology"/>
<dbReference type="GO" id="GO:0006267">
    <property type="term" value="P:pre-replicative complex assembly involved in nuclear cell cycle DNA replication"/>
    <property type="evidence" value="ECO:0007669"/>
    <property type="project" value="EnsemblFungi"/>
</dbReference>
<feature type="domain" description="ORC5 lid" evidence="10">
    <location>
        <begin position="257"/>
        <end position="312"/>
    </location>
</feature>
<dbReference type="InterPro" id="IPR027417">
    <property type="entry name" value="P-loop_NTPase"/>
</dbReference>
<evidence type="ECO:0000256" key="7">
    <source>
        <dbReference type="SAM" id="MobiDB-lite"/>
    </source>
</evidence>
<gene>
    <name evidence="11" type="primary">NDAI0C00190</name>
    <name evidence="11" type="ordered locus">NDAI_0C00190</name>
</gene>
<dbReference type="InterPro" id="IPR047088">
    <property type="entry name" value="ORC5_C"/>
</dbReference>
<evidence type="ECO:0000259" key="9">
    <source>
        <dbReference type="Pfam" id="PF14630"/>
    </source>
</evidence>
<dbReference type="AlphaFoldDB" id="G0W7B9"/>
<feature type="region of interest" description="Disordered" evidence="7">
    <location>
        <begin position="89"/>
        <end position="109"/>
    </location>
</feature>